<dbReference type="InterPro" id="IPR004843">
    <property type="entry name" value="Calcineurin-like_PHP"/>
</dbReference>
<dbReference type="AlphaFoldDB" id="A0A0D6MJF2"/>
<evidence type="ECO:0000256" key="5">
    <source>
        <dbReference type="SAM" id="MobiDB-lite"/>
    </source>
</evidence>
<dbReference type="InterPro" id="IPR050884">
    <property type="entry name" value="CNP_phosphodiesterase-III"/>
</dbReference>
<organism evidence="7 8">
    <name type="scientific">Tanticharoenia sakaeratensis NBRC 103193</name>
    <dbReference type="NCBI Taxonomy" id="1231623"/>
    <lineage>
        <taxon>Bacteria</taxon>
        <taxon>Pseudomonadati</taxon>
        <taxon>Pseudomonadota</taxon>
        <taxon>Alphaproteobacteria</taxon>
        <taxon>Acetobacterales</taxon>
        <taxon>Acetobacteraceae</taxon>
        <taxon>Tanticharoenia</taxon>
    </lineage>
</organism>
<evidence type="ECO:0000256" key="2">
    <source>
        <dbReference type="ARBA" id="ARBA00022801"/>
    </source>
</evidence>
<dbReference type="SUPFAM" id="SSF56300">
    <property type="entry name" value="Metallo-dependent phosphatases"/>
    <property type="match status" value="1"/>
</dbReference>
<dbReference type="PANTHER" id="PTHR42988">
    <property type="entry name" value="PHOSPHOHYDROLASE"/>
    <property type="match status" value="1"/>
</dbReference>
<dbReference type="Gene3D" id="3.60.21.10">
    <property type="match status" value="1"/>
</dbReference>
<evidence type="ECO:0000256" key="4">
    <source>
        <dbReference type="ARBA" id="ARBA00025742"/>
    </source>
</evidence>
<evidence type="ECO:0000259" key="6">
    <source>
        <dbReference type="Pfam" id="PF00149"/>
    </source>
</evidence>
<comment type="caution">
    <text evidence="7">The sequence shown here is derived from an EMBL/GenBank/DDBJ whole genome shotgun (WGS) entry which is preliminary data.</text>
</comment>
<protein>
    <recommendedName>
        <fullName evidence="6">Calcineurin-like phosphoesterase domain-containing protein</fullName>
    </recommendedName>
</protein>
<dbReference type="STRING" id="1231623.Tasa_010_321"/>
<keyword evidence="8" id="KW-1185">Reference proteome</keyword>
<feature type="compositionally biased region" description="Low complexity" evidence="5">
    <location>
        <begin position="7"/>
        <end position="23"/>
    </location>
</feature>
<evidence type="ECO:0000256" key="1">
    <source>
        <dbReference type="ARBA" id="ARBA00022723"/>
    </source>
</evidence>
<dbReference type="GO" id="GO:0046872">
    <property type="term" value="F:metal ion binding"/>
    <property type="evidence" value="ECO:0007669"/>
    <property type="project" value="UniProtKB-KW"/>
</dbReference>
<reference evidence="7 8" key="1">
    <citation type="submission" date="2012-10" db="EMBL/GenBank/DDBJ databases">
        <title>Genome sequencing of Tanticharoenia sakaeratensis NBRC 103193.</title>
        <authorList>
            <person name="Azuma Y."/>
            <person name="Hadano H."/>
            <person name="Hirakawa H."/>
            <person name="Matsushita K."/>
        </authorList>
    </citation>
    <scope>NUCLEOTIDE SEQUENCE [LARGE SCALE GENOMIC DNA]</scope>
    <source>
        <strain evidence="7 8">NBRC 103193</strain>
    </source>
</reference>
<evidence type="ECO:0000256" key="3">
    <source>
        <dbReference type="ARBA" id="ARBA00023004"/>
    </source>
</evidence>
<dbReference type="Pfam" id="PF00149">
    <property type="entry name" value="Metallophos"/>
    <property type="match status" value="1"/>
</dbReference>
<gene>
    <name evidence="7" type="ORF">Tasa_010_321</name>
</gene>
<proteinExistence type="inferred from homology"/>
<keyword evidence="3" id="KW-0408">Iron</keyword>
<evidence type="ECO:0000313" key="7">
    <source>
        <dbReference type="EMBL" id="GAN53774.1"/>
    </source>
</evidence>
<dbReference type="InterPro" id="IPR029052">
    <property type="entry name" value="Metallo-depent_PP-like"/>
</dbReference>
<feature type="region of interest" description="Disordered" evidence="5">
    <location>
        <begin position="1"/>
        <end position="23"/>
    </location>
</feature>
<evidence type="ECO:0000313" key="8">
    <source>
        <dbReference type="Proteomes" id="UP000032679"/>
    </source>
</evidence>
<dbReference type="OrthoDB" id="9794568at2"/>
<dbReference type="GO" id="GO:0016787">
    <property type="term" value="F:hydrolase activity"/>
    <property type="evidence" value="ECO:0007669"/>
    <property type="project" value="UniProtKB-KW"/>
</dbReference>
<dbReference type="PANTHER" id="PTHR42988:SF2">
    <property type="entry name" value="CYCLIC NUCLEOTIDE PHOSPHODIESTERASE CBUA0032-RELATED"/>
    <property type="match status" value="1"/>
</dbReference>
<name>A0A0D6MJF2_9PROT</name>
<dbReference type="Proteomes" id="UP000032679">
    <property type="component" value="Unassembled WGS sequence"/>
</dbReference>
<comment type="similarity">
    <text evidence="4">Belongs to the cyclic nucleotide phosphodiesterase class-III family.</text>
</comment>
<dbReference type="EMBL" id="BALE01000010">
    <property type="protein sequence ID" value="GAN53774.1"/>
    <property type="molecule type" value="Genomic_DNA"/>
</dbReference>
<sequence>MDPAAIRPSDAAPGAARARASHGGTAVLAHMSDVHLPPPLPVRPRDLLNKRALSLLSWQTNRRHHHLAAISDTIVADIAADAPDAIAVSGDLTNFGLTQEYAAAADWLEHLPKPAHVVPGNHDAMAPQAWDDGPALWSPWMTQRSSDLPYVRRIGPLALIGVDSAISSPIFMAYGRVGLSQLARLERILKALAPEGVCRVVMIHHPPRAGLVPWRKSLLDHVLMAETLRSAGCELVIHGHSHNSTISRIPGTDIPLLGVASASLKSEQPLRMAAWNRIAVSRDERLWHIDVTRRALDPNRGMHTQSQGTFERPVAA</sequence>
<feature type="domain" description="Calcineurin-like phosphoesterase" evidence="6">
    <location>
        <begin position="28"/>
        <end position="243"/>
    </location>
</feature>
<accession>A0A0D6MJF2</accession>
<keyword evidence="1" id="KW-0479">Metal-binding</keyword>
<keyword evidence="2" id="KW-0378">Hydrolase</keyword>
<dbReference type="RefSeq" id="WP_084712086.1">
    <property type="nucleotide sequence ID" value="NZ_BALE01000010.1"/>
</dbReference>